<evidence type="ECO:0000256" key="1">
    <source>
        <dbReference type="ARBA" id="ARBA00004141"/>
    </source>
</evidence>
<protein>
    <submittedName>
        <fullName evidence="4">Putative transporter MCH4</fullName>
    </submittedName>
</protein>
<reference evidence="4 5" key="1">
    <citation type="journal article" date="2016" name="Mol. Biol. Evol.">
        <title>Genome-Wide Survey of Gut Fungi (Harpellales) Reveals the First Horizontally Transferred Ubiquitin Gene from a Mosquito Host.</title>
        <authorList>
            <person name="Wang Y."/>
            <person name="White M.M."/>
            <person name="Kvist S."/>
            <person name="Moncalvo J.M."/>
        </authorList>
    </citation>
    <scope>NUCLEOTIDE SEQUENCE [LARGE SCALE GENOMIC DNA]</scope>
    <source>
        <strain evidence="4 5">ALG-7-W6</strain>
    </source>
</reference>
<comment type="similarity">
    <text evidence="2">Belongs to the major facilitator superfamily. Monocarboxylate porter (TC 2.A.1.13) family.</text>
</comment>
<feature type="transmembrane region" description="Helical" evidence="3">
    <location>
        <begin position="277"/>
        <end position="296"/>
    </location>
</feature>
<keyword evidence="5" id="KW-1185">Reference proteome</keyword>
<sequence length="380" mass="41531">MDCVCCGIFLCVYNHWYHQLFRASQISWIGSLQDAMMLTASVFSSRVYLSIGLRYTSWMGAVIAFIGLFSSSFVNSLGGLIVTQGILYGFGIGFVFSVALSTTSQWFEKYRGLALGTVMAGSGLGGLVIARITSAITNNLDIHWALRISSFLILAIVVPSTLAFRPRVVSTGLPKLIDISAFKSPLFLCIICIVSLGIIGFVAPIFYIPSAVIQLGGSDSFSNIQVTIFNCGYLFGGFAVGTFADLIGPFNMLFISTFCMGIFQLIFWVGIKTKSSLSVLSFFYGVFSPGLNSQGVSVIAKYFPHNSWAPYIGIMYSFMGCFIIIGNFIIDHLLRTTNGQLDYDYITRFSSICQVVGSMFAIPGILYIRHIAGAKKTWAN</sequence>
<proteinExistence type="inferred from homology"/>
<feature type="transmembrane region" description="Helical" evidence="3">
    <location>
        <begin position="55"/>
        <end position="74"/>
    </location>
</feature>
<dbReference type="Gene3D" id="1.20.1250.20">
    <property type="entry name" value="MFS general substrate transporter like domains"/>
    <property type="match status" value="2"/>
</dbReference>
<feature type="transmembrane region" description="Helical" evidence="3">
    <location>
        <begin position="253"/>
        <end position="271"/>
    </location>
</feature>
<dbReference type="Pfam" id="PF07690">
    <property type="entry name" value="MFS_1"/>
    <property type="match status" value="1"/>
</dbReference>
<keyword evidence="3" id="KW-1133">Transmembrane helix</keyword>
<dbReference type="AlphaFoldDB" id="A0A1R0GVP6"/>
<dbReference type="Proteomes" id="UP000187455">
    <property type="component" value="Unassembled WGS sequence"/>
</dbReference>
<feature type="transmembrane region" description="Helical" evidence="3">
    <location>
        <begin position="308"/>
        <end position="329"/>
    </location>
</feature>
<dbReference type="OrthoDB" id="6499973at2759"/>
<gene>
    <name evidence="4" type="ORF">AYI68_g4925</name>
</gene>
<name>A0A1R0GVP6_9FUNG</name>
<dbReference type="InterPro" id="IPR050327">
    <property type="entry name" value="Proton-linked_MCT"/>
</dbReference>
<dbReference type="PANTHER" id="PTHR11360">
    <property type="entry name" value="MONOCARBOXYLATE TRANSPORTER"/>
    <property type="match status" value="1"/>
</dbReference>
<feature type="transmembrane region" description="Helical" evidence="3">
    <location>
        <begin position="80"/>
        <end position="100"/>
    </location>
</feature>
<dbReference type="EMBL" id="LSSL01002914">
    <property type="protein sequence ID" value="OLY80973.1"/>
    <property type="molecule type" value="Genomic_DNA"/>
</dbReference>
<feature type="transmembrane region" description="Helical" evidence="3">
    <location>
        <begin position="349"/>
        <end position="368"/>
    </location>
</feature>
<evidence type="ECO:0000256" key="3">
    <source>
        <dbReference type="SAM" id="Phobius"/>
    </source>
</evidence>
<feature type="transmembrane region" description="Helical" evidence="3">
    <location>
        <begin position="144"/>
        <end position="164"/>
    </location>
</feature>
<dbReference type="SUPFAM" id="SSF103473">
    <property type="entry name" value="MFS general substrate transporter"/>
    <property type="match status" value="1"/>
</dbReference>
<keyword evidence="3" id="KW-0472">Membrane</keyword>
<evidence type="ECO:0000313" key="5">
    <source>
        <dbReference type="Proteomes" id="UP000187455"/>
    </source>
</evidence>
<feature type="transmembrane region" description="Helical" evidence="3">
    <location>
        <begin position="185"/>
        <end position="207"/>
    </location>
</feature>
<organism evidence="4 5">
    <name type="scientific">Smittium mucronatum</name>
    <dbReference type="NCBI Taxonomy" id="133383"/>
    <lineage>
        <taxon>Eukaryota</taxon>
        <taxon>Fungi</taxon>
        <taxon>Fungi incertae sedis</taxon>
        <taxon>Zoopagomycota</taxon>
        <taxon>Kickxellomycotina</taxon>
        <taxon>Harpellomycetes</taxon>
        <taxon>Harpellales</taxon>
        <taxon>Legeriomycetaceae</taxon>
        <taxon>Smittium</taxon>
    </lineage>
</organism>
<dbReference type="GO" id="GO:0022857">
    <property type="term" value="F:transmembrane transporter activity"/>
    <property type="evidence" value="ECO:0007669"/>
    <property type="project" value="InterPro"/>
</dbReference>
<evidence type="ECO:0000256" key="2">
    <source>
        <dbReference type="ARBA" id="ARBA00006727"/>
    </source>
</evidence>
<comment type="caution">
    <text evidence="4">The sequence shown here is derived from an EMBL/GenBank/DDBJ whole genome shotgun (WGS) entry which is preliminary data.</text>
</comment>
<accession>A0A1R0GVP6</accession>
<evidence type="ECO:0000313" key="4">
    <source>
        <dbReference type="EMBL" id="OLY80973.1"/>
    </source>
</evidence>
<dbReference type="PANTHER" id="PTHR11360:SF284">
    <property type="entry name" value="EG:103B4.3 PROTEIN-RELATED"/>
    <property type="match status" value="1"/>
</dbReference>
<dbReference type="GO" id="GO:0016020">
    <property type="term" value="C:membrane"/>
    <property type="evidence" value="ECO:0007669"/>
    <property type="project" value="UniProtKB-SubCell"/>
</dbReference>
<keyword evidence="3" id="KW-0812">Transmembrane</keyword>
<dbReference type="InterPro" id="IPR011701">
    <property type="entry name" value="MFS"/>
</dbReference>
<feature type="transmembrane region" description="Helical" evidence="3">
    <location>
        <begin position="112"/>
        <end position="132"/>
    </location>
</feature>
<comment type="subcellular location">
    <subcellularLocation>
        <location evidence="1">Membrane</location>
        <topology evidence="1">Multi-pass membrane protein</topology>
    </subcellularLocation>
</comment>
<dbReference type="InterPro" id="IPR036259">
    <property type="entry name" value="MFS_trans_sf"/>
</dbReference>